<dbReference type="Proteomes" id="UP000824890">
    <property type="component" value="Unassembled WGS sequence"/>
</dbReference>
<dbReference type="EMBL" id="JAGKQM010000007">
    <property type="protein sequence ID" value="KAH0918812.1"/>
    <property type="molecule type" value="Genomic_DNA"/>
</dbReference>
<gene>
    <name evidence="1" type="ORF">HID58_026472</name>
</gene>
<keyword evidence="2" id="KW-1185">Reference proteome</keyword>
<name>A0ABQ8CNZ3_BRANA</name>
<feature type="non-terminal residue" evidence="1">
    <location>
        <position position="1"/>
    </location>
</feature>
<protein>
    <submittedName>
        <fullName evidence="1">Uncharacterized protein</fullName>
    </submittedName>
</protein>
<reference evidence="1 2" key="1">
    <citation type="submission" date="2021-05" db="EMBL/GenBank/DDBJ databases">
        <title>Genome Assembly of Synthetic Allotetraploid Brassica napus Reveals Homoeologous Exchanges between Subgenomes.</title>
        <authorList>
            <person name="Davis J.T."/>
        </authorList>
    </citation>
    <scope>NUCLEOTIDE SEQUENCE [LARGE SCALE GENOMIC DNA]</scope>
    <source>
        <strain evidence="2">cv. Da-Ae</strain>
        <tissue evidence="1">Seedling</tissue>
    </source>
</reference>
<evidence type="ECO:0000313" key="1">
    <source>
        <dbReference type="EMBL" id="KAH0918812.1"/>
    </source>
</evidence>
<comment type="caution">
    <text evidence="1">The sequence shown here is derived from an EMBL/GenBank/DDBJ whole genome shotgun (WGS) entry which is preliminary data.</text>
</comment>
<sequence length="99" mass="11297">IEQHYVAQGLSIVGYFHTNKRFGKVELSGVANNIGQGNLANDTEKLISSSQQEVSILSHSQYWVRSCCKEQLWRAHAKEHPLISKDYEQPYFDSADWAL</sequence>
<accession>A0ABQ8CNZ3</accession>
<evidence type="ECO:0000313" key="2">
    <source>
        <dbReference type="Proteomes" id="UP000824890"/>
    </source>
</evidence>
<proteinExistence type="predicted"/>
<organism evidence="1 2">
    <name type="scientific">Brassica napus</name>
    <name type="common">Rape</name>
    <dbReference type="NCBI Taxonomy" id="3708"/>
    <lineage>
        <taxon>Eukaryota</taxon>
        <taxon>Viridiplantae</taxon>
        <taxon>Streptophyta</taxon>
        <taxon>Embryophyta</taxon>
        <taxon>Tracheophyta</taxon>
        <taxon>Spermatophyta</taxon>
        <taxon>Magnoliopsida</taxon>
        <taxon>eudicotyledons</taxon>
        <taxon>Gunneridae</taxon>
        <taxon>Pentapetalae</taxon>
        <taxon>rosids</taxon>
        <taxon>malvids</taxon>
        <taxon>Brassicales</taxon>
        <taxon>Brassicaceae</taxon>
        <taxon>Brassiceae</taxon>
        <taxon>Brassica</taxon>
    </lineage>
</organism>